<evidence type="ECO:0000256" key="1">
    <source>
        <dbReference type="SAM" id="Phobius"/>
    </source>
</evidence>
<comment type="caution">
    <text evidence="2">The sequence shown here is derived from an EMBL/GenBank/DDBJ whole genome shotgun (WGS) entry which is preliminary data.</text>
</comment>
<dbReference type="Proteomes" id="UP000216411">
    <property type="component" value="Unassembled WGS sequence"/>
</dbReference>
<dbReference type="OrthoDB" id="9788195at2"/>
<proteinExistence type="predicted"/>
<dbReference type="PANTHER" id="PTHR36833">
    <property type="entry name" value="SLR0610 PROTEIN-RELATED"/>
    <property type="match status" value="1"/>
</dbReference>
<evidence type="ECO:0000313" key="3">
    <source>
        <dbReference type="EMBL" id="RDY30747.1"/>
    </source>
</evidence>
<evidence type="ECO:0000313" key="2">
    <source>
        <dbReference type="EMBL" id="PXV89361.1"/>
    </source>
</evidence>
<evidence type="ECO:0000313" key="4">
    <source>
        <dbReference type="Proteomes" id="UP000216411"/>
    </source>
</evidence>
<feature type="transmembrane region" description="Helical" evidence="1">
    <location>
        <begin position="231"/>
        <end position="250"/>
    </location>
</feature>
<keyword evidence="4" id="KW-1185">Reference proteome</keyword>
<feature type="transmembrane region" description="Helical" evidence="1">
    <location>
        <begin position="54"/>
        <end position="76"/>
    </location>
</feature>
<feature type="transmembrane region" description="Helical" evidence="1">
    <location>
        <begin position="198"/>
        <end position="219"/>
    </location>
</feature>
<keyword evidence="1" id="KW-0812">Transmembrane</keyword>
<feature type="transmembrane region" description="Helical" evidence="1">
    <location>
        <begin position="141"/>
        <end position="170"/>
    </location>
</feature>
<dbReference type="PANTHER" id="PTHR36833:SF1">
    <property type="entry name" value="INTEGRAL MEMBRANE TRANSPORT PROTEIN"/>
    <property type="match status" value="1"/>
</dbReference>
<dbReference type="EMBL" id="QICS01000006">
    <property type="protein sequence ID" value="PXV89361.1"/>
    <property type="molecule type" value="Genomic_DNA"/>
</dbReference>
<reference evidence="3" key="3">
    <citation type="submission" date="2018-07" db="EMBL/GenBank/DDBJ databases">
        <authorList>
            <person name="Quirk P.G."/>
            <person name="Krulwich T.A."/>
        </authorList>
    </citation>
    <scope>NUCLEOTIDE SEQUENCE</scope>
    <source>
        <strain evidence="3">CCRI-19302</strain>
    </source>
</reference>
<keyword evidence="1" id="KW-0472">Membrane</keyword>
<dbReference type="RefSeq" id="WP_094376503.1">
    <property type="nucleotide sequence ID" value="NZ_NOKA02000029.1"/>
</dbReference>
<reference evidence="2 5" key="2">
    <citation type="submission" date="2018-05" db="EMBL/GenBank/DDBJ databases">
        <title>Genomic Encyclopedia of Type Strains, Phase IV (KMG-IV): sequencing the most valuable type-strain genomes for metagenomic binning, comparative biology and taxonomic classification.</title>
        <authorList>
            <person name="Goeker M."/>
        </authorList>
    </citation>
    <scope>NUCLEOTIDE SEQUENCE [LARGE SCALE GENOMIC DNA]</scope>
    <source>
        <strain evidence="2 5">DSM 28816</strain>
    </source>
</reference>
<dbReference type="EMBL" id="NOKA02000029">
    <property type="protein sequence ID" value="RDY30747.1"/>
    <property type="molecule type" value="Genomic_DNA"/>
</dbReference>
<evidence type="ECO:0000313" key="5">
    <source>
        <dbReference type="Proteomes" id="UP000247523"/>
    </source>
</evidence>
<sequence length="258" mass="29703">MKLYMKYVGIHIRSMMQYKISFLFTSIGQFLVSFNVFLGIVFMFKRFSNVESFTYSECLMCFSIVLLAFSFAECFFRGFDEFASMIGNGEFDRIMIRPRGLIFQVISSKLELTRIGRIVQAIVMFCYAVSKSQIHWNLYRIITVILMIAGGTVIFAGVFIIYASLCFFTLDGLEFMNVFTDGAREYGKYPINVYGKNVLRLCTYIIPFALFQYYPFLYLCGKSNQVSLGMLPMLGTLFIIPCSGLWRLGIRHYQSTGS</sequence>
<accession>A0A255INA9</accession>
<dbReference type="Proteomes" id="UP000247523">
    <property type="component" value="Unassembled WGS sequence"/>
</dbReference>
<gene>
    <name evidence="2" type="ORF">C8E03_1068</name>
    <name evidence="3" type="ORF">CG710_013125</name>
</gene>
<reference evidence="3 4" key="1">
    <citation type="journal article" date="2017" name="Genome Announc.">
        <title>Draft Genome Sequence of a Sporulating and Motile Strain of Lachnotalea glycerini Isolated from Water in Quebec City, Canada.</title>
        <authorList>
            <person name="Maheux A.F."/>
            <person name="Boudreau D.K."/>
            <person name="Berube E."/>
            <person name="Boissinot M."/>
            <person name="Raymond F."/>
            <person name="Brodeur S."/>
            <person name="Corbeil J."/>
            <person name="Isabel S."/>
            <person name="Omar R.F."/>
            <person name="Bergeron M.G."/>
        </authorList>
    </citation>
    <scope>NUCLEOTIDE SEQUENCE [LARGE SCALE GENOMIC DNA]</scope>
    <source>
        <strain evidence="3 4">CCRI-19302</strain>
    </source>
</reference>
<dbReference type="Pfam" id="PF06182">
    <property type="entry name" value="ABC2_membrane_6"/>
    <property type="match status" value="1"/>
</dbReference>
<feature type="transmembrane region" description="Helical" evidence="1">
    <location>
        <begin position="20"/>
        <end position="42"/>
    </location>
</feature>
<name>A0A255INA9_9FIRM</name>
<dbReference type="AlphaFoldDB" id="A0A255INA9"/>
<protein>
    <submittedName>
        <fullName evidence="2">ABC-2 type transport system permease protein</fullName>
    </submittedName>
</protein>
<organism evidence="2 5">
    <name type="scientific">Lachnotalea glycerini</name>
    <dbReference type="NCBI Taxonomy" id="1763509"/>
    <lineage>
        <taxon>Bacteria</taxon>
        <taxon>Bacillati</taxon>
        <taxon>Bacillota</taxon>
        <taxon>Clostridia</taxon>
        <taxon>Lachnospirales</taxon>
        <taxon>Lachnospiraceae</taxon>
        <taxon>Lachnotalea</taxon>
    </lineage>
</organism>
<dbReference type="InterPro" id="IPR010390">
    <property type="entry name" value="ABC-2_transporter-like"/>
</dbReference>
<keyword evidence="1" id="KW-1133">Transmembrane helix</keyword>